<gene>
    <name evidence="4" type="primary">rcp1_2</name>
    <name evidence="3" type="ORF">Lche_2724</name>
    <name evidence="4" type="ORF">NCTC11976_00877</name>
</gene>
<dbReference type="SUPFAM" id="SSF52172">
    <property type="entry name" value="CheY-like"/>
    <property type="match status" value="1"/>
</dbReference>
<evidence type="ECO:0000313" key="5">
    <source>
        <dbReference type="Proteomes" id="UP000054921"/>
    </source>
</evidence>
<evidence type="ECO:0000313" key="3">
    <source>
        <dbReference type="EMBL" id="KTC80704.1"/>
    </source>
</evidence>
<dbReference type="STRING" id="28084.Lche_2724"/>
<dbReference type="PATRIC" id="fig|28084.5.peg.2949"/>
<dbReference type="OrthoDB" id="5700660at2"/>
<keyword evidence="1" id="KW-0597">Phosphoprotein</keyword>
<dbReference type="EMBL" id="LR134173">
    <property type="protein sequence ID" value="VEB34507.1"/>
    <property type="molecule type" value="Genomic_DNA"/>
</dbReference>
<dbReference type="RefSeq" id="WP_028382513.1">
    <property type="nucleotide sequence ID" value="NZ_CAAAIT010000005.1"/>
</dbReference>
<dbReference type="InterPro" id="IPR052893">
    <property type="entry name" value="TCS_response_regulator"/>
</dbReference>
<dbReference type="PROSITE" id="PS50110">
    <property type="entry name" value="RESPONSE_REGULATORY"/>
    <property type="match status" value="1"/>
</dbReference>
<keyword evidence="6" id="KW-1185">Reference proteome</keyword>
<evidence type="ECO:0000313" key="4">
    <source>
        <dbReference type="EMBL" id="VEB34507.1"/>
    </source>
</evidence>
<dbReference type="PANTHER" id="PTHR44520:SF2">
    <property type="entry name" value="RESPONSE REGULATOR RCP1"/>
    <property type="match status" value="1"/>
</dbReference>
<protein>
    <submittedName>
        <fullName evidence="3">Response regulator receiver domain protein</fullName>
    </submittedName>
    <submittedName>
        <fullName evidence="4">Response regulator, receiver domain</fullName>
    </submittedName>
</protein>
<organism evidence="3 5">
    <name type="scientific">Legionella cherrii</name>
    <dbReference type="NCBI Taxonomy" id="28084"/>
    <lineage>
        <taxon>Bacteria</taxon>
        <taxon>Pseudomonadati</taxon>
        <taxon>Pseudomonadota</taxon>
        <taxon>Gammaproteobacteria</taxon>
        <taxon>Legionellales</taxon>
        <taxon>Legionellaceae</taxon>
        <taxon>Legionella</taxon>
    </lineage>
</organism>
<evidence type="ECO:0000259" key="2">
    <source>
        <dbReference type="PROSITE" id="PS50110"/>
    </source>
</evidence>
<dbReference type="Proteomes" id="UP000277577">
    <property type="component" value="Chromosome"/>
</dbReference>
<sequence length="140" mass="16096">MDVDILYIEDDIFDIEAMQHVFAKMEKKVNIAIAKDGKQALDMLYGRHGKQKINPRVILLDLNLPKMNGIDFLKEVRKTFDFDKVKVFLLTGEYTTKEKIAKSELHVSGCIIKPLQYTDALNIAWCLSASEEISKLLFMQ</sequence>
<reference evidence="4 6" key="2">
    <citation type="submission" date="2018-12" db="EMBL/GenBank/DDBJ databases">
        <authorList>
            <consortium name="Pathogen Informatics"/>
        </authorList>
    </citation>
    <scope>NUCLEOTIDE SEQUENCE [LARGE SCALE GENOMIC DNA]</scope>
    <source>
        <strain evidence="4 6">NCTC11976</strain>
    </source>
</reference>
<dbReference type="AlphaFoldDB" id="A0A0W0SBI3"/>
<dbReference type="Pfam" id="PF00072">
    <property type="entry name" value="Response_reg"/>
    <property type="match status" value="1"/>
</dbReference>
<reference evidence="3 5" key="1">
    <citation type="submission" date="2015-11" db="EMBL/GenBank/DDBJ databases">
        <title>Genomic analysis of 38 Legionella species identifies large and diverse effector repertoires.</title>
        <authorList>
            <person name="Burstein D."/>
            <person name="Amaro F."/>
            <person name="Zusman T."/>
            <person name="Lifshitz Z."/>
            <person name="Cohen O."/>
            <person name="Gilbert J.A."/>
            <person name="Pupko T."/>
            <person name="Shuman H.A."/>
            <person name="Segal G."/>
        </authorList>
    </citation>
    <scope>NUCLEOTIDE SEQUENCE [LARGE SCALE GENOMIC DNA]</scope>
    <source>
        <strain evidence="3 5">ORW</strain>
    </source>
</reference>
<dbReference type="EMBL" id="LNXW01000013">
    <property type="protein sequence ID" value="KTC80704.1"/>
    <property type="molecule type" value="Genomic_DNA"/>
</dbReference>
<accession>A0A0W0SBI3</accession>
<dbReference type="PANTHER" id="PTHR44520">
    <property type="entry name" value="RESPONSE REGULATOR RCP1-RELATED"/>
    <property type="match status" value="1"/>
</dbReference>
<dbReference type="Proteomes" id="UP000054921">
    <property type="component" value="Unassembled WGS sequence"/>
</dbReference>
<feature type="modified residue" description="4-aspartylphosphate" evidence="1">
    <location>
        <position position="61"/>
    </location>
</feature>
<evidence type="ECO:0000256" key="1">
    <source>
        <dbReference type="PROSITE-ProRule" id="PRU00169"/>
    </source>
</evidence>
<dbReference type="SMART" id="SM00448">
    <property type="entry name" value="REC"/>
    <property type="match status" value="1"/>
</dbReference>
<evidence type="ECO:0000313" key="6">
    <source>
        <dbReference type="Proteomes" id="UP000277577"/>
    </source>
</evidence>
<dbReference type="InterPro" id="IPR011006">
    <property type="entry name" value="CheY-like_superfamily"/>
</dbReference>
<dbReference type="GO" id="GO:0000160">
    <property type="term" value="P:phosphorelay signal transduction system"/>
    <property type="evidence" value="ECO:0007669"/>
    <property type="project" value="InterPro"/>
</dbReference>
<dbReference type="Gene3D" id="3.40.50.2300">
    <property type="match status" value="1"/>
</dbReference>
<feature type="domain" description="Response regulatory" evidence="2">
    <location>
        <begin position="4"/>
        <end position="128"/>
    </location>
</feature>
<dbReference type="InterPro" id="IPR001789">
    <property type="entry name" value="Sig_transdc_resp-reg_receiver"/>
</dbReference>
<proteinExistence type="predicted"/>
<name>A0A0W0SBI3_9GAMM</name>